<keyword evidence="2" id="KW-1133">Transmembrane helix</keyword>
<evidence type="ECO:0000256" key="2">
    <source>
        <dbReference type="SAM" id="Phobius"/>
    </source>
</evidence>
<feature type="transmembrane region" description="Helical" evidence="2">
    <location>
        <begin position="25"/>
        <end position="44"/>
    </location>
</feature>
<evidence type="ECO:0000313" key="4">
    <source>
        <dbReference type="Proteomes" id="UP000181962"/>
    </source>
</evidence>
<gene>
    <name evidence="3" type="ORF">BKD09_12765</name>
</gene>
<dbReference type="AlphaFoldDB" id="A0A1L3F7C9"/>
<reference evidence="3 4" key="1">
    <citation type="submission" date="2016-11" db="EMBL/GenBank/DDBJ databases">
        <title>Complete Genome Sequence of Bradyrhizobium sp. strain J5, an isolated from soybean nodule in Hokkaido.</title>
        <authorList>
            <person name="Kanehara K."/>
        </authorList>
    </citation>
    <scope>NUCLEOTIDE SEQUENCE [LARGE SCALE GENOMIC DNA]</scope>
    <source>
        <strain evidence="3 4">J5</strain>
    </source>
</reference>
<feature type="compositionally biased region" description="Low complexity" evidence="1">
    <location>
        <begin position="56"/>
        <end position="71"/>
    </location>
</feature>
<feature type="region of interest" description="Disordered" evidence="1">
    <location>
        <begin position="52"/>
        <end position="71"/>
    </location>
</feature>
<organism evidence="3 4">
    <name type="scientific">Bradyrhizobium japonicum</name>
    <dbReference type="NCBI Taxonomy" id="375"/>
    <lineage>
        <taxon>Bacteria</taxon>
        <taxon>Pseudomonadati</taxon>
        <taxon>Pseudomonadota</taxon>
        <taxon>Alphaproteobacteria</taxon>
        <taxon>Hyphomicrobiales</taxon>
        <taxon>Nitrobacteraceae</taxon>
        <taxon>Bradyrhizobium</taxon>
    </lineage>
</organism>
<evidence type="ECO:0000313" key="3">
    <source>
        <dbReference type="EMBL" id="APG09208.1"/>
    </source>
</evidence>
<protein>
    <submittedName>
        <fullName evidence="3">Uncharacterized protein</fullName>
    </submittedName>
</protein>
<proteinExistence type="predicted"/>
<evidence type="ECO:0000256" key="1">
    <source>
        <dbReference type="SAM" id="MobiDB-lite"/>
    </source>
</evidence>
<feature type="compositionally biased region" description="Low complexity" evidence="1">
    <location>
        <begin position="82"/>
        <end position="100"/>
    </location>
</feature>
<dbReference type="EMBL" id="CP017637">
    <property type="protein sequence ID" value="APG09208.1"/>
    <property type="molecule type" value="Genomic_DNA"/>
</dbReference>
<feature type="compositionally biased region" description="Gly residues" evidence="1">
    <location>
        <begin position="101"/>
        <end position="119"/>
    </location>
</feature>
<dbReference type="Proteomes" id="UP000181962">
    <property type="component" value="Chromosome"/>
</dbReference>
<sequence>MNGTFVGSDQLMDRRSARETTIGNAMMNILIAAGVIFAIGYGWFTHLQNRGRRSRAGAGSDGRSSGDGYSGASDGFSLGSWFSSDSSGSSSDSCSSSDSGSSGGDCGGGGDGGGGGGGD</sequence>
<accession>A0A1L3F7C9</accession>
<feature type="region of interest" description="Disordered" evidence="1">
    <location>
        <begin position="82"/>
        <end position="119"/>
    </location>
</feature>
<keyword evidence="2" id="KW-0472">Membrane</keyword>
<name>A0A1L3F7C9_BRAJP</name>
<keyword evidence="2" id="KW-0812">Transmembrane</keyword>